<evidence type="ECO:0000256" key="4">
    <source>
        <dbReference type="ARBA" id="ARBA00022692"/>
    </source>
</evidence>
<name>A0A134AF95_9FIRM</name>
<feature type="transmembrane region" description="Helical" evidence="7">
    <location>
        <begin position="82"/>
        <end position="100"/>
    </location>
</feature>
<dbReference type="EMBL" id="LSDG01000030">
    <property type="protein sequence ID" value="KXB66388.1"/>
    <property type="molecule type" value="Genomic_DNA"/>
</dbReference>
<dbReference type="PANTHER" id="PTHR33778">
    <property type="entry name" value="PROTEIN MGTC"/>
    <property type="match status" value="1"/>
</dbReference>
<gene>
    <name evidence="9" type="ORF">HMPREF1863_01094</name>
</gene>
<dbReference type="InterPro" id="IPR003416">
    <property type="entry name" value="MgtC/SapB/SrpB/YhiD_fam"/>
</dbReference>
<organism evidence="9 10">
    <name type="scientific">Aedoeadaptatus coxii</name>
    <dbReference type="NCBI Taxonomy" id="755172"/>
    <lineage>
        <taxon>Bacteria</taxon>
        <taxon>Bacillati</taxon>
        <taxon>Bacillota</taxon>
        <taxon>Tissierellia</taxon>
        <taxon>Tissierellales</taxon>
        <taxon>Peptoniphilaceae</taxon>
        <taxon>Aedoeadaptatus</taxon>
    </lineage>
</organism>
<dbReference type="PATRIC" id="fig|755172.3.peg.1052"/>
<reference evidence="10" key="1">
    <citation type="submission" date="2016-01" db="EMBL/GenBank/DDBJ databases">
        <authorList>
            <person name="Mitreva M."/>
            <person name="Pepin K.H."/>
            <person name="Mihindukulasuriya K.A."/>
            <person name="Fulton R."/>
            <person name="Fronick C."/>
            <person name="O'Laughlin M."/>
            <person name="Miner T."/>
            <person name="Herter B."/>
            <person name="Rosa B.A."/>
            <person name="Cordes M."/>
            <person name="Tomlinson C."/>
            <person name="Wollam A."/>
            <person name="Palsikar V.B."/>
            <person name="Mardis E.R."/>
            <person name="Wilson R.K."/>
        </authorList>
    </citation>
    <scope>NUCLEOTIDE SEQUENCE [LARGE SCALE GENOMIC DNA]</scope>
    <source>
        <strain evidence="10">DNF00729</strain>
    </source>
</reference>
<dbReference type="PRINTS" id="PR01837">
    <property type="entry name" value="MGTCSAPBPROT"/>
</dbReference>
<evidence type="ECO:0000256" key="1">
    <source>
        <dbReference type="ARBA" id="ARBA00004651"/>
    </source>
</evidence>
<dbReference type="STRING" id="755172.HMPREF1863_01094"/>
<evidence type="ECO:0000256" key="2">
    <source>
        <dbReference type="ARBA" id="ARBA00009298"/>
    </source>
</evidence>
<dbReference type="AlphaFoldDB" id="A0A134AF95"/>
<evidence type="ECO:0000256" key="6">
    <source>
        <dbReference type="ARBA" id="ARBA00023136"/>
    </source>
</evidence>
<evidence type="ECO:0000313" key="10">
    <source>
        <dbReference type="Proteomes" id="UP000070442"/>
    </source>
</evidence>
<comment type="caution">
    <text evidence="9">The sequence shown here is derived from an EMBL/GenBank/DDBJ whole genome shotgun (WGS) entry which is preliminary data.</text>
</comment>
<feature type="transmembrane region" description="Helical" evidence="7">
    <location>
        <begin position="52"/>
        <end position="70"/>
    </location>
</feature>
<feature type="transmembrane region" description="Helical" evidence="7">
    <location>
        <begin position="133"/>
        <end position="150"/>
    </location>
</feature>
<keyword evidence="4 7" id="KW-0812">Transmembrane</keyword>
<dbReference type="GO" id="GO:0005886">
    <property type="term" value="C:plasma membrane"/>
    <property type="evidence" value="ECO:0007669"/>
    <property type="project" value="UniProtKB-SubCell"/>
</dbReference>
<comment type="similarity">
    <text evidence="2">Belongs to the MgtC/SapB family.</text>
</comment>
<evidence type="ECO:0000256" key="5">
    <source>
        <dbReference type="ARBA" id="ARBA00022989"/>
    </source>
</evidence>
<dbReference type="Pfam" id="PF02308">
    <property type="entry name" value="MgtC"/>
    <property type="match status" value="1"/>
</dbReference>
<dbReference type="PANTHER" id="PTHR33778:SF1">
    <property type="entry name" value="MAGNESIUM TRANSPORTER YHID-RELATED"/>
    <property type="match status" value="1"/>
</dbReference>
<evidence type="ECO:0000259" key="8">
    <source>
        <dbReference type="Pfam" id="PF02308"/>
    </source>
</evidence>
<evidence type="ECO:0000256" key="3">
    <source>
        <dbReference type="ARBA" id="ARBA00022475"/>
    </source>
</evidence>
<keyword evidence="6 7" id="KW-0472">Membrane</keyword>
<evidence type="ECO:0000256" key="7">
    <source>
        <dbReference type="SAM" id="Phobius"/>
    </source>
</evidence>
<feature type="transmembrane region" description="Helical" evidence="7">
    <location>
        <begin position="107"/>
        <end position="127"/>
    </location>
</feature>
<dbReference type="InterPro" id="IPR049177">
    <property type="entry name" value="MgtC_SapB_SrpB_YhiD_N"/>
</dbReference>
<keyword evidence="10" id="KW-1185">Reference proteome</keyword>
<comment type="subcellular location">
    <subcellularLocation>
        <location evidence="1">Cell membrane</location>
        <topology evidence="1">Multi-pass membrane protein</topology>
    </subcellularLocation>
</comment>
<protein>
    <submittedName>
        <fullName evidence="9">Mg2+ transporter-C family protein</fullName>
    </submittedName>
</protein>
<evidence type="ECO:0000313" key="9">
    <source>
        <dbReference type="EMBL" id="KXB66388.1"/>
    </source>
</evidence>
<sequence>MILFRRKIVYHVRGKSEYPFSSSQNIYCSLFRRFNRYGEGEKNKVAGFRTHIIVSVGACLIMLIAIDGASELADADNWEPTRLVGQVVSGIGFLGAGTILQKKNGVSGLTTAATLWLSAGIGLAVGIGYYKGAVLATVTCLITLISLKEVSDLINKKMTKSYIMVFDTPNFEKDKFLEITSDEGIEIRELDILDEEAENKSMIESTLSFHKNYDMGSFFKKLKSDHHLVSVKLSNRDNK</sequence>
<keyword evidence="5 7" id="KW-1133">Transmembrane helix</keyword>
<keyword evidence="3" id="KW-1003">Cell membrane</keyword>
<accession>A0A134AF95</accession>
<dbReference type="Proteomes" id="UP000070442">
    <property type="component" value="Unassembled WGS sequence"/>
</dbReference>
<feature type="domain" description="MgtC/SapB/SrpB/YhiD N-terminal" evidence="8">
    <location>
        <begin position="42"/>
        <end position="151"/>
    </location>
</feature>
<proteinExistence type="inferred from homology"/>